<dbReference type="Proteomes" id="UP000002734">
    <property type="component" value="Chromosome"/>
</dbReference>
<dbReference type="InterPro" id="IPR025262">
    <property type="entry name" value="QseG"/>
</dbReference>
<dbReference type="eggNOG" id="COG3170">
    <property type="taxonomic scope" value="Bacteria"/>
</dbReference>
<evidence type="ECO:0000313" key="3">
    <source>
        <dbReference type="Proteomes" id="UP000002734"/>
    </source>
</evidence>
<evidence type="ECO:0000313" key="2">
    <source>
        <dbReference type="EMBL" id="ACS86546.1"/>
    </source>
</evidence>
<sequence>MLLPDVRQCYVHNVLIFIATILLSACADKVSEPAAHRGADIVPPREQVTDYRMVSCERLWTFHHPDAMNNALYWLRYMECADRLTAAQAREQTLLVGDNTWSGLWRQAILLDHAELTVPERHQIMDQLNRHVREVPVALLPLLQIWMDKQNLTITLEDERLRFQRIQETNDKQLESMREQQGHLQYQLETTTRKLESLTDIERQLSNRKSVQSDLSENEERRAGTRSTSDGSNKQTDAVTPPAVVKKGFKSE</sequence>
<name>C6CAP8_MUSP7</name>
<feature type="compositionally biased region" description="Polar residues" evidence="1">
    <location>
        <begin position="225"/>
        <end position="238"/>
    </location>
</feature>
<dbReference type="NCBIfam" id="NF007997">
    <property type="entry name" value="PRK10722.1"/>
    <property type="match status" value="1"/>
</dbReference>
<feature type="region of interest" description="Disordered" evidence="1">
    <location>
        <begin position="206"/>
        <end position="252"/>
    </location>
</feature>
<dbReference type="KEGG" id="dda:Dd703_2769"/>
<reference evidence="2" key="1">
    <citation type="submission" date="2009-06" db="EMBL/GenBank/DDBJ databases">
        <title>Complete sequence of Dickeya dadantii Ech703.</title>
        <authorList>
            <consortium name="US DOE Joint Genome Institute"/>
            <person name="Lucas S."/>
            <person name="Copeland A."/>
            <person name="Lapidus A."/>
            <person name="Glavina del Rio T."/>
            <person name="Dalin E."/>
            <person name="Tice H."/>
            <person name="Bruce D."/>
            <person name="Goodwin L."/>
            <person name="Pitluck S."/>
            <person name="Chertkov O."/>
            <person name="Brettin T."/>
            <person name="Detter J.C."/>
            <person name="Han C."/>
            <person name="Larimer F."/>
            <person name="Land M."/>
            <person name="Hauser L."/>
            <person name="Kyrpides N."/>
            <person name="Mikhailova N."/>
            <person name="Balakrishnan V."/>
            <person name="Glasner J."/>
            <person name="Perna N.T."/>
        </authorList>
    </citation>
    <scope>NUCLEOTIDE SEQUENCE [LARGE SCALE GENOMIC DNA]</scope>
    <source>
        <strain evidence="2">Ech703</strain>
    </source>
</reference>
<dbReference type="Pfam" id="PF13942">
    <property type="entry name" value="Lipoprotein_20"/>
    <property type="match status" value="1"/>
</dbReference>
<organism evidence="2 3">
    <name type="scientific">Musicola paradisiaca (strain Ech703)</name>
    <name type="common">Dickeya paradisiaca</name>
    <name type="synonym">Dickeya dadantii</name>
    <dbReference type="NCBI Taxonomy" id="579405"/>
    <lineage>
        <taxon>Bacteria</taxon>
        <taxon>Pseudomonadati</taxon>
        <taxon>Pseudomonadota</taxon>
        <taxon>Gammaproteobacteria</taxon>
        <taxon>Enterobacterales</taxon>
        <taxon>Pectobacteriaceae</taxon>
        <taxon>Musicola</taxon>
    </lineage>
</organism>
<accession>C6CAP8</accession>
<dbReference type="EMBL" id="CP001654">
    <property type="protein sequence ID" value="ACS86546.1"/>
    <property type="molecule type" value="Genomic_DNA"/>
</dbReference>
<dbReference type="STRING" id="579405.Dd703_2769"/>
<dbReference type="PROSITE" id="PS51257">
    <property type="entry name" value="PROKAR_LIPOPROTEIN"/>
    <property type="match status" value="1"/>
</dbReference>
<proteinExistence type="predicted"/>
<gene>
    <name evidence="2" type="ordered locus">Dd703_2769</name>
</gene>
<evidence type="ECO:0000256" key="1">
    <source>
        <dbReference type="SAM" id="MobiDB-lite"/>
    </source>
</evidence>
<dbReference type="AlphaFoldDB" id="C6CAP8"/>
<protein>
    <recommendedName>
        <fullName evidence="4">Two-component system QseEF-associated lipoprotein QseG</fullName>
    </recommendedName>
</protein>
<keyword evidence="3" id="KW-1185">Reference proteome</keyword>
<evidence type="ECO:0008006" key="4">
    <source>
        <dbReference type="Google" id="ProtNLM"/>
    </source>
</evidence>
<dbReference type="HOGENOM" id="CLU_068067_1_0_6"/>